<dbReference type="Proteomes" id="UP001231924">
    <property type="component" value="Unassembled WGS sequence"/>
</dbReference>
<sequence>MTGRARRDVAAAAVVGLVLGVAMAWTTRGALLDDAFISLDYARNVAAGGCWCVNTGMPSNTATSPLWVLLLSLPMLALGPVAALGAASAVAMAMLAGTVAALAHRLGLSTLAGPLAAVLVATSPLMQASIGLESLLAVALIALGAHEVAAGRIMTIGVVAGALVLVRPDLAIVSVVLIAVRWRYAAMTVPIAAVAVAPWLVVSLLWFGTVLPDTLIWKQSQSEGLGGHFFGDAVIVFARIWPAVTWLGMGAGVAGFGAGLWLFMQARSRGPVVALGVGAAAHLSVLWTLHVAPYPWYPAPAAGVGMTLLALSVATPASGRWLGLAASAVLVVTGGAYSARHDYVALGSPLNYNRATPSQYAAIVDQVPTGAVVESADELGAFAFFCGDRCAVLDPLSDRGRLAPILSARLASSPALRMLYPGYEPDTPRRADHRVVLGKGGVTTFSGYGGTSTMDVRPNH</sequence>
<gene>
    <name evidence="2" type="ORF">QRT03_01790</name>
</gene>
<evidence type="ECO:0008006" key="4">
    <source>
        <dbReference type="Google" id="ProtNLM"/>
    </source>
</evidence>
<keyword evidence="1" id="KW-0472">Membrane</keyword>
<dbReference type="RefSeq" id="WP_286050709.1">
    <property type="nucleotide sequence ID" value="NZ_JASVWF010000001.1"/>
</dbReference>
<keyword evidence="1" id="KW-0812">Transmembrane</keyword>
<dbReference type="EMBL" id="JASVWF010000001">
    <property type="protein sequence ID" value="MDL5154673.1"/>
    <property type="molecule type" value="Genomic_DNA"/>
</dbReference>
<name>A0ABT7M1Y2_9PSEU</name>
<evidence type="ECO:0000313" key="3">
    <source>
        <dbReference type="Proteomes" id="UP001231924"/>
    </source>
</evidence>
<feature type="transmembrane region" description="Helical" evidence="1">
    <location>
        <begin position="240"/>
        <end position="263"/>
    </location>
</feature>
<feature type="transmembrane region" description="Helical" evidence="1">
    <location>
        <begin position="187"/>
        <end position="207"/>
    </location>
</feature>
<keyword evidence="3" id="KW-1185">Reference proteome</keyword>
<evidence type="ECO:0000313" key="2">
    <source>
        <dbReference type="EMBL" id="MDL5154673.1"/>
    </source>
</evidence>
<proteinExistence type="predicted"/>
<feature type="transmembrane region" description="Helical" evidence="1">
    <location>
        <begin position="153"/>
        <end position="180"/>
    </location>
</feature>
<feature type="transmembrane region" description="Helical" evidence="1">
    <location>
        <begin position="270"/>
        <end position="290"/>
    </location>
</feature>
<comment type="caution">
    <text evidence="2">The sequence shown here is derived from an EMBL/GenBank/DDBJ whole genome shotgun (WGS) entry which is preliminary data.</text>
</comment>
<feature type="transmembrane region" description="Helical" evidence="1">
    <location>
        <begin position="115"/>
        <end position="141"/>
    </location>
</feature>
<organism evidence="2 3">
    <name type="scientific">Actinomycetospora termitidis</name>
    <dbReference type="NCBI Taxonomy" id="3053470"/>
    <lineage>
        <taxon>Bacteria</taxon>
        <taxon>Bacillati</taxon>
        <taxon>Actinomycetota</taxon>
        <taxon>Actinomycetes</taxon>
        <taxon>Pseudonocardiales</taxon>
        <taxon>Pseudonocardiaceae</taxon>
        <taxon>Actinomycetospora</taxon>
    </lineage>
</organism>
<evidence type="ECO:0000256" key="1">
    <source>
        <dbReference type="SAM" id="Phobius"/>
    </source>
</evidence>
<protein>
    <recommendedName>
        <fullName evidence="4">Glycosyltransferase RgtA/B/C/D-like domain-containing protein</fullName>
    </recommendedName>
</protein>
<reference evidence="2 3" key="1">
    <citation type="submission" date="2023-06" db="EMBL/GenBank/DDBJ databases">
        <title>Actinomycetospora Odt1-22.</title>
        <authorList>
            <person name="Supong K."/>
        </authorList>
    </citation>
    <scope>NUCLEOTIDE SEQUENCE [LARGE SCALE GENOMIC DNA]</scope>
    <source>
        <strain evidence="2 3">Odt1-22</strain>
    </source>
</reference>
<feature type="transmembrane region" description="Helical" evidence="1">
    <location>
        <begin position="296"/>
        <end position="314"/>
    </location>
</feature>
<accession>A0ABT7M1Y2</accession>
<keyword evidence="1" id="KW-1133">Transmembrane helix</keyword>
<feature type="transmembrane region" description="Helical" evidence="1">
    <location>
        <begin position="75"/>
        <end position="103"/>
    </location>
</feature>